<evidence type="ECO:0000256" key="1">
    <source>
        <dbReference type="ARBA" id="ARBA00004651"/>
    </source>
</evidence>
<organism evidence="12 13">
    <name type="scientific">Silurus asotus</name>
    <name type="common">Amur catfish</name>
    <name type="synonym">Parasilurus asotus</name>
    <dbReference type="NCBI Taxonomy" id="30991"/>
    <lineage>
        <taxon>Eukaryota</taxon>
        <taxon>Metazoa</taxon>
        <taxon>Chordata</taxon>
        <taxon>Craniata</taxon>
        <taxon>Vertebrata</taxon>
        <taxon>Euteleostomi</taxon>
        <taxon>Actinopterygii</taxon>
        <taxon>Neopterygii</taxon>
        <taxon>Teleostei</taxon>
        <taxon>Ostariophysi</taxon>
        <taxon>Siluriformes</taxon>
        <taxon>Siluridae</taxon>
        <taxon>Silurus</taxon>
    </lineage>
</organism>
<evidence type="ECO:0000256" key="3">
    <source>
        <dbReference type="ARBA" id="ARBA00022692"/>
    </source>
</evidence>
<evidence type="ECO:0000256" key="9">
    <source>
        <dbReference type="RuleBase" id="RU000688"/>
    </source>
</evidence>
<evidence type="ECO:0000256" key="6">
    <source>
        <dbReference type="ARBA" id="ARBA00023136"/>
    </source>
</evidence>
<evidence type="ECO:0000256" key="4">
    <source>
        <dbReference type="ARBA" id="ARBA00022989"/>
    </source>
</evidence>
<comment type="caution">
    <text evidence="12">The sequence shown here is derived from an EMBL/GenBank/DDBJ whole genome shotgun (WGS) entry which is preliminary data.</text>
</comment>
<feature type="transmembrane region" description="Helical" evidence="10">
    <location>
        <begin position="543"/>
        <end position="563"/>
    </location>
</feature>
<feature type="transmembrane region" description="Helical" evidence="10">
    <location>
        <begin position="121"/>
        <end position="145"/>
    </location>
</feature>
<keyword evidence="3 9" id="KW-0812">Transmembrane</keyword>
<comment type="similarity">
    <text evidence="9">Belongs to the G-protein coupled receptor 1 family.</text>
</comment>
<comment type="subcellular location">
    <subcellularLocation>
        <location evidence="1">Cell membrane</location>
        <topology evidence="1">Multi-pass membrane protein</topology>
    </subcellularLocation>
</comment>
<dbReference type="InterPro" id="IPR017452">
    <property type="entry name" value="GPCR_Rhodpsn_7TM"/>
</dbReference>
<feature type="transmembrane region" description="Helical" evidence="10">
    <location>
        <begin position="496"/>
        <end position="514"/>
    </location>
</feature>
<keyword evidence="6 10" id="KW-0472">Membrane</keyword>
<evidence type="ECO:0000256" key="8">
    <source>
        <dbReference type="ARBA" id="ARBA00023224"/>
    </source>
</evidence>
<evidence type="ECO:0000313" key="12">
    <source>
        <dbReference type="EMBL" id="KAI5613033.1"/>
    </source>
</evidence>
<feature type="domain" description="G-protein coupled receptors family 1 profile" evidence="11">
    <location>
        <begin position="1"/>
        <end position="233"/>
    </location>
</feature>
<evidence type="ECO:0000256" key="10">
    <source>
        <dbReference type="SAM" id="Phobius"/>
    </source>
</evidence>
<dbReference type="PRINTS" id="PR00237">
    <property type="entry name" value="GPCRRHODOPSN"/>
</dbReference>
<dbReference type="PROSITE" id="PS50262">
    <property type="entry name" value="G_PROTEIN_RECEP_F1_2"/>
    <property type="match status" value="2"/>
</dbReference>
<evidence type="ECO:0000256" key="2">
    <source>
        <dbReference type="ARBA" id="ARBA00022475"/>
    </source>
</evidence>
<keyword evidence="2" id="KW-1003">Cell membrane</keyword>
<dbReference type="PANTHER" id="PTHR24231:SF35">
    <property type="entry name" value="P2Y PURINOCEPTOR 4-LIKE"/>
    <property type="match status" value="1"/>
</dbReference>
<feature type="transmembrane region" description="Helical" evidence="10">
    <location>
        <begin position="407"/>
        <end position="428"/>
    </location>
</feature>
<feature type="transmembrane region" description="Helical" evidence="10">
    <location>
        <begin position="79"/>
        <end position="98"/>
    </location>
</feature>
<dbReference type="SUPFAM" id="SSF81321">
    <property type="entry name" value="Family A G protein-coupled receptor-like"/>
    <property type="match status" value="2"/>
</dbReference>
<evidence type="ECO:0000256" key="5">
    <source>
        <dbReference type="ARBA" id="ARBA00023040"/>
    </source>
</evidence>
<feature type="transmembrane region" description="Helical" evidence="10">
    <location>
        <begin position="171"/>
        <end position="196"/>
    </location>
</feature>
<keyword evidence="4 10" id="KW-1133">Transmembrane helix</keyword>
<feature type="transmembrane region" description="Helical" evidence="10">
    <location>
        <begin position="288"/>
        <end position="313"/>
    </location>
</feature>
<dbReference type="AlphaFoldDB" id="A0AAD5FEH8"/>
<feature type="transmembrane region" description="Helical" evidence="10">
    <location>
        <begin position="7"/>
        <end position="27"/>
    </location>
</feature>
<accession>A0AAD5FEH8</accession>
<proteinExistence type="inferred from homology"/>
<dbReference type="GO" id="GO:0005886">
    <property type="term" value="C:plasma membrane"/>
    <property type="evidence" value="ECO:0007669"/>
    <property type="project" value="UniProtKB-SubCell"/>
</dbReference>
<keyword evidence="8 9" id="KW-0807">Transducer</keyword>
<feature type="non-terminal residue" evidence="12">
    <location>
        <position position="569"/>
    </location>
</feature>
<name>A0AAD5FEH8_SILAS</name>
<dbReference type="PROSITE" id="PS00237">
    <property type="entry name" value="G_PROTEIN_RECEP_F1_1"/>
    <property type="match status" value="2"/>
</dbReference>
<reference evidence="12" key="1">
    <citation type="submission" date="2018-07" db="EMBL/GenBank/DDBJ databases">
        <title>Comparative genomics of catfishes provides insights into carnivory and benthic adaptation.</title>
        <authorList>
            <person name="Zhang Y."/>
            <person name="Wang D."/>
            <person name="Peng Z."/>
            <person name="Zheng S."/>
            <person name="Shao F."/>
            <person name="Tao W."/>
        </authorList>
    </citation>
    <scope>NUCLEOTIDE SEQUENCE</scope>
    <source>
        <strain evidence="12">Chongqing</strain>
    </source>
</reference>
<sequence length="569" mass="64817">HLAISDLLLSPLAPFLTANFALGRWLFGSLMCRFMIILLTTHFYGSIYFLTLISIHRYVSVVYHSQEFRMKQKDFVKKLCVGVWVMLLIQGVVCSSLLDTSIVGNRTLCLSIHQEEHIEKYFVINFALLLPGFLIPFTVSLVCYIRLAKSVSGINLCHHKGRLMKSKSRKMVAICLLIFGLCFMPINVIRTVLVVLKKINSSEHCHLLSQVETSYYLSWILSSANCCLDPLIYCFASQNFMAAFRSSLRKIGLLYHQMSTQFHVHIYFSLLKIKDQTTMSCPPETLHISLTIILCVVFLIGLVLNGFSLWVFIFRISKWHAGTVLQFNLAISDALAAPATPMMAVYFFNGNNWEFGTFLCKMKIALIIAHFYGSIFFLTLISIHRYVVVVHFKRSSRMKRKGFVKKLCFGVWCFVLAGGILYGILLPVTDEDGHKQCLSIHQSKHTSVYFTINFVLFAFGFLLPFTVSVICYSFLVRSVTQVNVNSLQGQSIKTKSIRMIGMCLVIFGLCFFPLNVTRTVAVIVKKYFPENCQFLLRVETAYYVSYVLAGVNCCLDPLVYFFGSHNFNK</sequence>
<protein>
    <submittedName>
        <fullName evidence="12">P2Y purinoceptor 4-like</fullName>
    </submittedName>
</protein>
<dbReference type="EMBL" id="MU563244">
    <property type="protein sequence ID" value="KAI5613033.1"/>
    <property type="molecule type" value="Genomic_DNA"/>
</dbReference>
<dbReference type="PANTHER" id="PTHR24231">
    <property type="entry name" value="PURINOCEPTOR-RELATED G-PROTEIN COUPLED RECEPTOR"/>
    <property type="match status" value="1"/>
</dbReference>
<evidence type="ECO:0000256" key="7">
    <source>
        <dbReference type="ARBA" id="ARBA00023170"/>
    </source>
</evidence>
<feature type="domain" description="G-protein coupled receptors family 1 profile" evidence="11">
    <location>
        <begin position="304"/>
        <end position="560"/>
    </location>
</feature>
<dbReference type="Proteomes" id="UP001205998">
    <property type="component" value="Unassembled WGS sequence"/>
</dbReference>
<feature type="non-terminal residue" evidence="12">
    <location>
        <position position="1"/>
    </location>
</feature>
<keyword evidence="5 9" id="KW-0297">G-protein coupled receptor</keyword>
<evidence type="ECO:0000259" key="11">
    <source>
        <dbReference type="PROSITE" id="PS50262"/>
    </source>
</evidence>
<keyword evidence="13" id="KW-1185">Reference proteome</keyword>
<keyword evidence="7 9" id="KW-0675">Receptor</keyword>
<gene>
    <name evidence="12" type="ORF">C0J50_11393</name>
</gene>
<dbReference type="Gene3D" id="1.20.1070.10">
    <property type="entry name" value="Rhodopsin 7-helix transmembrane proteins"/>
    <property type="match status" value="2"/>
</dbReference>
<feature type="transmembrane region" description="Helical" evidence="10">
    <location>
        <begin position="364"/>
        <end position="387"/>
    </location>
</feature>
<dbReference type="GO" id="GO:0004930">
    <property type="term" value="F:G protein-coupled receptor activity"/>
    <property type="evidence" value="ECO:0007669"/>
    <property type="project" value="UniProtKB-KW"/>
</dbReference>
<feature type="transmembrane region" description="Helical" evidence="10">
    <location>
        <begin position="448"/>
        <end position="475"/>
    </location>
</feature>
<feature type="transmembrane region" description="Helical" evidence="10">
    <location>
        <begin position="33"/>
        <end position="59"/>
    </location>
</feature>
<dbReference type="Pfam" id="PF00001">
    <property type="entry name" value="7tm_1"/>
    <property type="match status" value="2"/>
</dbReference>
<feature type="transmembrane region" description="Helical" evidence="10">
    <location>
        <begin position="325"/>
        <end position="348"/>
    </location>
</feature>
<evidence type="ECO:0000313" key="13">
    <source>
        <dbReference type="Proteomes" id="UP001205998"/>
    </source>
</evidence>
<dbReference type="InterPro" id="IPR000276">
    <property type="entry name" value="GPCR_Rhodpsn"/>
</dbReference>